<name>A0A0K2TMH4_LEPSM</name>
<sequence>MLDNDRNDKVSYNAMKKGSGFRKRPFESGSANVPSITGPFSVSALPPPAKKFIGPPRGQERPPRGGYGSGQDFFKYYFKKLVILYTLP</sequence>
<accession>A0A0K2TMH4</accession>
<organism evidence="2">
    <name type="scientific">Lepeophtheirus salmonis</name>
    <name type="common">Salmon louse</name>
    <name type="synonym">Caligus salmonis</name>
    <dbReference type="NCBI Taxonomy" id="72036"/>
    <lineage>
        <taxon>Eukaryota</taxon>
        <taxon>Metazoa</taxon>
        <taxon>Ecdysozoa</taxon>
        <taxon>Arthropoda</taxon>
        <taxon>Crustacea</taxon>
        <taxon>Multicrustacea</taxon>
        <taxon>Hexanauplia</taxon>
        <taxon>Copepoda</taxon>
        <taxon>Siphonostomatoida</taxon>
        <taxon>Caligidae</taxon>
        <taxon>Lepeophtheirus</taxon>
    </lineage>
</organism>
<reference evidence="2" key="1">
    <citation type="submission" date="2014-05" db="EMBL/GenBank/DDBJ databases">
        <authorList>
            <person name="Chronopoulou M."/>
        </authorList>
    </citation>
    <scope>NUCLEOTIDE SEQUENCE</scope>
    <source>
        <tissue evidence="2">Whole organism</tissue>
    </source>
</reference>
<protein>
    <submittedName>
        <fullName evidence="2">Uncharacterized protein</fullName>
    </submittedName>
</protein>
<evidence type="ECO:0000313" key="2">
    <source>
        <dbReference type="EMBL" id="CDW27313.1"/>
    </source>
</evidence>
<dbReference type="AlphaFoldDB" id="A0A0K2TMH4"/>
<dbReference type="EMBL" id="HACA01009952">
    <property type="protein sequence ID" value="CDW27313.1"/>
    <property type="molecule type" value="Transcribed_RNA"/>
</dbReference>
<proteinExistence type="predicted"/>
<evidence type="ECO:0000256" key="1">
    <source>
        <dbReference type="SAM" id="MobiDB-lite"/>
    </source>
</evidence>
<feature type="region of interest" description="Disordered" evidence="1">
    <location>
        <begin position="47"/>
        <end position="68"/>
    </location>
</feature>